<sequence length="272" mass="30928">MGDDQLDCALDLMRRMPPTNIEDNLAGLIDLVPDLTEDLLSAVDQPLKVSHDKEFGRDYLLCDYNRDGDSYRSPWSNKYDPKLPDGALPSKKLREIEVQANEAFDVYRDLYYEGGVSSVYCWDIDDGFAACVLIKKVGEQHEKRPIQGVWDSIHVVEVNEKGKTANYKLTSTVMLSMTTENKDTGSVNLCGSLTRQSETDFPVTEENAHIVNMGKIIEDMEQKLRNALEIIYFGKTHDIVNEIRAIKGVEEAQRRKQSQMNIVSTIMEDKQR</sequence>
<keyword evidence="5 7" id="KW-0009">Actin-binding</keyword>
<dbReference type="EMBL" id="JAPDFW010000125">
    <property type="protein sequence ID" value="KAJ5067744.1"/>
    <property type="molecule type" value="Genomic_DNA"/>
</dbReference>
<comment type="caution">
    <text evidence="8">The sequence shown here is derived from an EMBL/GenBank/DDBJ whole genome shotgun (WGS) entry which is preliminary data.</text>
</comment>
<protein>
    <recommendedName>
        <fullName evidence="7">F-actin-capping protein subunit beta</fullName>
    </recommendedName>
</protein>
<dbReference type="InterPro" id="IPR043175">
    <property type="entry name" value="CAPZB_N"/>
</dbReference>
<dbReference type="FunFam" id="1.20.58.570:FF:000001">
    <property type="entry name" value="F-actin-capping protein subunit beta"/>
    <property type="match status" value="1"/>
</dbReference>
<dbReference type="PANTHER" id="PTHR10619:SF0">
    <property type="entry name" value="F-ACTIN-CAPPING PROTEIN SUBUNIT BETA ISOFORMS 1 AND 2"/>
    <property type="match status" value="1"/>
</dbReference>
<dbReference type="PROSITE" id="PS00231">
    <property type="entry name" value="F_ACTIN_CAPPING_BETA"/>
    <property type="match status" value="1"/>
</dbReference>
<dbReference type="Pfam" id="PF01115">
    <property type="entry name" value="F_actin_cap_B"/>
    <property type="match status" value="1"/>
</dbReference>
<evidence type="ECO:0000256" key="1">
    <source>
        <dbReference type="ARBA" id="ARBA00004245"/>
    </source>
</evidence>
<organism evidence="8 9">
    <name type="scientific">Anaeramoeba ignava</name>
    <name type="common">Anaerobic marine amoeba</name>
    <dbReference type="NCBI Taxonomy" id="1746090"/>
    <lineage>
        <taxon>Eukaryota</taxon>
        <taxon>Metamonada</taxon>
        <taxon>Anaeramoebidae</taxon>
        <taxon>Anaeramoeba</taxon>
    </lineage>
</organism>
<dbReference type="OMA" id="WSNKYYP"/>
<reference evidence="8" key="1">
    <citation type="submission" date="2022-10" db="EMBL/GenBank/DDBJ databases">
        <title>Novel sulphate-reducing endosymbionts in the free-living metamonad Anaeramoeba.</title>
        <authorList>
            <person name="Jerlstrom-Hultqvist J."/>
            <person name="Cepicka I."/>
            <person name="Gallot-Lavallee L."/>
            <person name="Salas-Leiva D."/>
            <person name="Curtis B.A."/>
            <person name="Zahonova K."/>
            <person name="Pipaliya S."/>
            <person name="Dacks J."/>
            <person name="Roger A.J."/>
        </authorList>
    </citation>
    <scope>NUCLEOTIDE SEQUENCE</scope>
    <source>
        <strain evidence="8">BMAN</strain>
    </source>
</reference>
<evidence type="ECO:0000313" key="9">
    <source>
        <dbReference type="Proteomes" id="UP001149090"/>
    </source>
</evidence>
<dbReference type="InterPro" id="IPR037282">
    <property type="entry name" value="CapZ_alpha/beta"/>
</dbReference>
<dbReference type="Gene3D" id="1.20.58.570">
    <property type="match status" value="1"/>
</dbReference>
<gene>
    <name evidence="8" type="ORF">M0811_02934</name>
</gene>
<evidence type="ECO:0000256" key="3">
    <source>
        <dbReference type="ARBA" id="ARBA00022467"/>
    </source>
</evidence>
<dbReference type="GO" id="GO:0051016">
    <property type="term" value="P:barbed-end actin filament capping"/>
    <property type="evidence" value="ECO:0007669"/>
    <property type="project" value="UniProtKB-UniRule"/>
</dbReference>
<evidence type="ECO:0000313" key="8">
    <source>
        <dbReference type="EMBL" id="KAJ5067744.1"/>
    </source>
</evidence>
<dbReference type="AlphaFoldDB" id="A0A9Q0L8I0"/>
<evidence type="ECO:0000256" key="5">
    <source>
        <dbReference type="ARBA" id="ARBA00023203"/>
    </source>
</evidence>
<keyword evidence="4 7" id="KW-0963">Cytoplasm</keyword>
<dbReference type="GO" id="GO:0000902">
    <property type="term" value="P:cell morphogenesis"/>
    <property type="evidence" value="ECO:0007669"/>
    <property type="project" value="TreeGrafter"/>
</dbReference>
<evidence type="ECO:0000256" key="7">
    <source>
        <dbReference type="RuleBase" id="RU365078"/>
    </source>
</evidence>
<dbReference type="PRINTS" id="PR00192">
    <property type="entry name" value="FACTINCAPB"/>
</dbReference>
<dbReference type="InterPro" id="IPR001698">
    <property type="entry name" value="CAPZB"/>
</dbReference>
<comment type="subcellular location">
    <subcellularLocation>
        <location evidence="1 7">Cytoplasm</location>
        <location evidence="1 7">Cytoskeleton</location>
    </subcellularLocation>
</comment>
<dbReference type="GO" id="GO:0030036">
    <property type="term" value="P:actin cytoskeleton organization"/>
    <property type="evidence" value="ECO:0007669"/>
    <property type="project" value="InterPro"/>
</dbReference>
<dbReference type="OrthoDB" id="9979678at2759"/>
<comment type="similarity">
    <text evidence="2 7">Belongs to the F-actin-capping protein beta subunit family.</text>
</comment>
<name>A0A9Q0L8I0_ANAIG</name>
<dbReference type="InterPro" id="IPR042276">
    <property type="entry name" value="CapZ_alpha/beta_2"/>
</dbReference>
<dbReference type="GO" id="GO:0008290">
    <property type="term" value="C:F-actin capping protein complex"/>
    <property type="evidence" value="ECO:0007669"/>
    <property type="project" value="UniProtKB-UniRule"/>
</dbReference>
<evidence type="ECO:0000256" key="2">
    <source>
        <dbReference type="ARBA" id="ARBA00006039"/>
    </source>
</evidence>
<dbReference type="PANTHER" id="PTHR10619">
    <property type="entry name" value="F-ACTIN-CAPPING PROTEIN SUBUNIT BETA"/>
    <property type="match status" value="1"/>
</dbReference>
<keyword evidence="6 7" id="KW-0206">Cytoskeleton</keyword>
<comment type="subunit">
    <text evidence="7">Heterodimer of an alpha and a beta subunit.</text>
</comment>
<dbReference type="GO" id="GO:0051015">
    <property type="term" value="F:actin filament binding"/>
    <property type="evidence" value="ECO:0007669"/>
    <property type="project" value="TreeGrafter"/>
</dbReference>
<evidence type="ECO:0000256" key="6">
    <source>
        <dbReference type="ARBA" id="ARBA00023212"/>
    </source>
</evidence>
<accession>A0A9Q0L8I0</accession>
<evidence type="ECO:0000256" key="4">
    <source>
        <dbReference type="ARBA" id="ARBA00022490"/>
    </source>
</evidence>
<keyword evidence="3 7" id="KW-0117">Actin capping</keyword>
<dbReference type="Gene3D" id="3.90.1150.210">
    <property type="entry name" value="F-actin capping protein, beta subunit"/>
    <property type="match status" value="1"/>
</dbReference>
<keyword evidence="9" id="KW-1185">Reference proteome</keyword>
<dbReference type="Proteomes" id="UP001149090">
    <property type="component" value="Unassembled WGS sequence"/>
</dbReference>
<comment type="function">
    <text evidence="7">F-actin-capping proteins bind in a Ca(2+)-independent manner to the fast growing ends of actin filaments (barbed end) thereby blocking the exchange of subunits at these ends. Unlike other capping proteins (such as gelsolin and severin), these proteins do not sever actin filaments.</text>
</comment>
<proteinExistence type="inferred from homology"/>
<dbReference type="GO" id="GO:0005737">
    <property type="term" value="C:cytoplasm"/>
    <property type="evidence" value="ECO:0007669"/>
    <property type="project" value="InterPro"/>
</dbReference>
<dbReference type="SUPFAM" id="SSF90096">
    <property type="entry name" value="Subunits of heterodimeric actin filament capping protein Capz"/>
    <property type="match status" value="1"/>
</dbReference>
<dbReference type="FunFam" id="3.90.1150.210:FF:000001">
    <property type="entry name" value="F-actin-capping protein subunit beta"/>
    <property type="match status" value="1"/>
</dbReference>
<dbReference type="InterPro" id="IPR019771">
    <property type="entry name" value="F-actin_capping_bsu_CS"/>
</dbReference>